<reference evidence="3" key="2">
    <citation type="journal article" date="2010" name="Genome Res.">
        <title>Population genomic sequencing of Coccidioides fungi reveals recent hybridization and transposon control.</title>
        <authorList>
            <person name="Neafsey D.E."/>
            <person name="Barker B.M."/>
            <person name="Sharpton T.J."/>
            <person name="Stajich J.E."/>
            <person name="Park D.J."/>
            <person name="Whiston E."/>
            <person name="Hung C.-Y."/>
            <person name="McMahan C."/>
            <person name="White J."/>
            <person name="Sykes S."/>
            <person name="Heiman D."/>
            <person name="Young S."/>
            <person name="Zeng Q."/>
            <person name="Abouelleil A."/>
            <person name="Aftuck L."/>
            <person name="Bessette D."/>
            <person name="Brown A."/>
            <person name="FitzGerald M."/>
            <person name="Lui A."/>
            <person name="Macdonald J.P."/>
            <person name="Priest M."/>
            <person name="Orbach M.J."/>
            <person name="Galgiani J.N."/>
            <person name="Kirkland T.N."/>
            <person name="Cole G.T."/>
            <person name="Birren B.W."/>
            <person name="Henn M.R."/>
            <person name="Taylor J.W."/>
            <person name="Rounsley S.D."/>
        </authorList>
    </citation>
    <scope>GENOME REANNOTATION</scope>
    <source>
        <strain evidence="3">RS</strain>
    </source>
</reference>
<dbReference type="RefSeq" id="XP_001247237.2">
    <property type="nucleotide sequence ID" value="XM_001247236.2"/>
</dbReference>
<dbReference type="KEGG" id="cim:CIMG_01008"/>
<accession>J3KI81</accession>
<dbReference type="EMBL" id="GG704911">
    <property type="protein sequence ID" value="EAS35654.3"/>
    <property type="molecule type" value="Genomic_DNA"/>
</dbReference>
<evidence type="ECO:0000313" key="2">
    <source>
        <dbReference type="EMBL" id="EAS35654.3"/>
    </source>
</evidence>
<keyword evidence="3" id="KW-1185">Reference proteome</keyword>
<gene>
    <name evidence="2" type="ORF">CIMG_01008</name>
</gene>
<dbReference type="VEuPathDB" id="FungiDB:CIMG_01008"/>
<organism evidence="2 3">
    <name type="scientific">Coccidioides immitis (strain RS)</name>
    <name type="common">Valley fever fungus</name>
    <dbReference type="NCBI Taxonomy" id="246410"/>
    <lineage>
        <taxon>Eukaryota</taxon>
        <taxon>Fungi</taxon>
        <taxon>Dikarya</taxon>
        <taxon>Ascomycota</taxon>
        <taxon>Pezizomycotina</taxon>
        <taxon>Eurotiomycetes</taxon>
        <taxon>Eurotiomycetidae</taxon>
        <taxon>Onygenales</taxon>
        <taxon>Onygenaceae</taxon>
        <taxon>Coccidioides</taxon>
    </lineage>
</organism>
<dbReference type="GeneID" id="4565657"/>
<feature type="compositionally biased region" description="Basic and acidic residues" evidence="1">
    <location>
        <begin position="201"/>
        <end position="223"/>
    </location>
</feature>
<feature type="region of interest" description="Disordered" evidence="1">
    <location>
        <begin position="1"/>
        <end position="27"/>
    </location>
</feature>
<dbReference type="Proteomes" id="UP000001261">
    <property type="component" value="Unassembled WGS sequence"/>
</dbReference>
<sequence length="245" mass="27388">MGKYGQRRNGCMDGESRTKHPDHDSSQTKIEKFLRLCTSKVGGDPGLDLRSLDANSGCAMRGGGGWSQERGKDWTTKRKDLRPGLTDAGLNGKTETAHLQETVSENLGSAIDWATGRLLSWREEKRYFLIMGADWILREECKEQQDHCRTCLIPFDAQEQQRRRRNFSSLIVNVTKMLLLRNGSRELQVKLHAIDASPTDSRYKGGEAAAGRDRVLSGEDGQHPWKLKAGVDWGGQARRASAFGN</sequence>
<evidence type="ECO:0000313" key="3">
    <source>
        <dbReference type="Proteomes" id="UP000001261"/>
    </source>
</evidence>
<feature type="region of interest" description="Disordered" evidence="1">
    <location>
        <begin position="200"/>
        <end position="223"/>
    </location>
</feature>
<dbReference type="InParanoid" id="J3KI81"/>
<dbReference type="AlphaFoldDB" id="J3KI81"/>
<feature type="compositionally biased region" description="Basic and acidic residues" evidence="1">
    <location>
        <begin position="14"/>
        <end position="27"/>
    </location>
</feature>
<name>J3KI81_COCIM</name>
<reference evidence="3" key="1">
    <citation type="journal article" date="2009" name="Genome Res.">
        <title>Comparative genomic analyses of the human fungal pathogens Coccidioides and their relatives.</title>
        <authorList>
            <person name="Sharpton T.J."/>
            <person name="Stajich J.E."/>
            <person name="Rounsley S.D."/>
            <person name="Gardner M.J."/>
            <person name="Wortman J.R."/>
            <person name="Jordar V.S."/>
            <person name="Maiti R."/>
            <person name="Kodira C.D."/>
            <person name="Neafsey D.E."/>
            <person name="Zeng Q."/>
            <person name="Hung C.-Y."/>
            <person name="McMahan C."/>
            <person name="Muszewska A."/>
            <person name="Grynberg M."/>
            <person name="Mandel M.A."/>
            <person name="Kellner E.M."/>
            <person name="Barker B.M."/>
            <person name="Galgiani J.N."/>
            <person name="Orbach M.J."/>
            <person name="Kirkland T.N."/>
            <person name="Cole G.T."/>
            <person name="Henn M.R."/>
            <person name="Birren B.W."/>
            <person name="Taylor J.W."/>
        </authorList>
    </citation>
    <scope>NUCLEOTIDE SEQUENCE [LARGE SCALE GENOMIC DNA]</scope>
    <source>
        <strain evidence="3">RS</strain>
    </source>
</reference>
<proteinExistence type="predicted"/>
<evidence type="ECO:0000256" key="1">
    <source>
        <dbReference type="SAM" id="MobiDB-lite"/>
    </source>
</evidence>
<protein>
    <submittedName>
        <fullName evidence="2">Uncharacterized protein</fullName>
    </submittedName>
</protein>